<feature type="site" description="Stabilizes the basic form of H active site to accept a proton" evidence="7">
    <location>
        <position position="92"/>
    </location>
</feature>
<feature type="active site" description="Proton acceptor" evidence="7">
    <location>
        <position position="19"/>
    </location>
</feature>
<comment type="function">
    <text evidence="7">Hydrolyzes ribosome-free peptidyl-tRNAs (with 1 or more amino acids incorporated), which drop off the ribosome during protein synthesis, or as a result of ribosome stalling.</text>
</comment>
<dbReference type="FunFam" id="3.40.50.1470:FF:000001">
    <property type="entry name" value="Peptidyl-tRNA hydrolase"/>
    <property type="match status" value="1"/>
</dbReference>
<dbReference type="CDD" id="cd00462">
    <property type="entry name" value="PTH"/>
    <property type="match status" value="1"/>
</dbReference>
<dbReference type="Gene3D" id="3.40.50.1470">
    <property type="entry name" value="Peptidyl-tRNA hydrolase"/>
    <property type="match status" value="1"/>
</dbReference>
<feature type="binding site" evidence="7">
    <location>
        <position position="14"/>
    </location>
    <ligand>
        <name>tRNA</name>
        <dbReference type="ChEBI" id="CHEBI:17843"/>
    </ligand>
</feature>
<dbReference type="NCBIfam" id="TIGR00447">
    <property type="entry name" value="pth"/>
    <property type="match status" value="1"/>
</dbReference>
<evidence type="ECO:0000256" key="2">
    <source>
        <dbReference type="ARBA" id="ARBA00022555"/>
    </source>
</evidence>
<evidence type="ECO:0000256" key="5">
    <source>
        <dbReference type="ARBA" id="ARBA00048707"/>
    </source>
</evidence>
<sequence>MFLIVGLGNPGEKYLNNRHNVGFQCVAEFARRHGLSFDGKRADARIAEGNIHGQRVALARPQTFMNDSGKSVVGLVNWYKIDPASELLIIYDDLDLPFGTLKLRNQGSSGGQRGMNSIIQLLGTQKFARLRFGIGRPPEGWEVINFVLGNWNATEREVLPNLYDRAVEACELSIRDGITKAMNAVNGEAPKQKKEPKNQATQDKEPANEQPR</sequence>
<dbReference type="GO" id="GO:0000049">
    <property type="term" value="F:tRNA binding"/>
    <property type="evidence" value="ECO:0007669"/>
    <property type="project" value="UniProtKB-UniRule"/>
</dbReference>
<evidence type="ECO:0000256" key="7">
    <source>
        <dbReference type="HAMAP-Rule" id="MF_00083"/>
    </source>
</evidence>
<feature type="region of interest" description="Disordered" evidence="8">
    <location>
        <begin position="184"/>
        <end position="212"/>
    </location>
</feature>
<evidence type="ECO:0000256" key="8">
    <source>
        <dbReference type="SAM" id="MobiDB-lite"/>
    </source>
</evidence>
<evidence type="ECO:0000256" key="4">
    <source>
        <dbReference type="ARBA" id="ARBA00022884"/>
    </source>
</evidence>
<evidence type="ECO:0000256" key="3">
    <source>
        <dbReference type="ARBA" id="ARBA00022801"/>
    </source>
</evidence>
<feature type="compositionally biased region" description="Basic and acidic residues" evidence="8">
    <location>
        <begin position="190"/>
        <end position="212"/>
    </location>
</feature>
<keyword evidence="10" id="KW-1185">Reference proteome</keyword>
<keyword evidence="7" id="KW-0963">Cytoplasm</keyword>
<evidence type="ECO:0000256" key="6">
    <source>
        <dbReference type="ARBA" id="ARBA00050038"/>
    </source>
</evidence>
<comment type="function">
    <text evidence="7">Catalyzes the release of premature peptidyl moieties from peptidyl-tRNA molecules trapped in stalled 50S ribosomal subunits, and thus maintains levels of free tRNAs and 50S ribosomes.</text>
</comment>
<dbReference type="PANTHER" id="PTHR17224:SF1">
    <property type="entry name" value="PEPTIDYL-TRNA HYDROLASE"/>
    <property type="match status" value="1"/>
</dbReference>
<dbReference type="Proteomes" id="UP000050277">
    <property type="component" value="Unassembled WGS sequence"/>
</dbReference>
<accession>A0A0P6Y0N4</accession>
<dbReference type="PATRIC" id="fig|70996.4.peg.3465"/>
<dbReference type="RefSeq" id="WP_054535114.1">
    <property type="nucleotide sequence ID" value="NZ_LGKP01000022.1"/>
</dbReference>
<dbReference type="GO" id="GO:0006515">
    <property type="term" value="P:protein quality control for misfolded or incompletely synthesized proteins"/>
    <property type="evidence" value="ECO:0007669"/>
    <property type="project" value="UniProtKB-UniRule"/>
</dbReference>
<gene>
    <name evidence="7" type="primary">pth</name>
    <name evidence="9" type="ORF">SE18_14170</name>
</gene>
<dbReference type="OrthoDB" id="9800507at2"/>
<reference evidence="9 10" key="1">
    <citation type="submission" date="2015-07" db="EMBL/GenBank/DDBJ databases">
        <title>Whole genome sequence of Herpetosiphon geysericola DSM 7119.</title>
        <authorList>
            <person name="Hemp J."/>
            <person name="Ward L.M."/>
            <person name="Pace L.A."/>
            <person name="Fischer W.W."/>
        </authorList>
    </citation>
    <scope>NUCLEOTIDE SEQUENCE [LARGE SCALE GENOMIC DNA]</scope>
    <source>
        <strain evidence="9 10">DSM 7119</strain>
    </source>
</reference>
<comment type="caution">
    <text evidence="7">Lacks conserved residue(s) required for the propagation of feature annotation.</text>
</comment>
<dbReference type="STRING" id="70996.SE18_14170"/>
<dbReference type="SUPFAM" id="SSF53178">
    <property type="entry name" value="Peptidyl-tRNA hydrolase-like"/>
    <property type="match status" value="1"/>
</dbReference>
<dbReference type="HAMAP" id="MF_00083">
    <property type="entry name" value="Pept_tRNA_hydro_bact"/>
    <property type="match status" value="1"/>
</dbReference>
<dbReference type="GO" id="GO:0004045">
    <property type="term" value="F:peptidyl-tRNA hydrolase activity"/>
    <property type="evidence" value="ECO:0007669"/>
    <property type="project" value="UniProtKB-UniRule"/>
</dbReference>
<proteinExistence type="inferred from homology"/>
<protein>
    <recommendedName>
        <fullName evidence="6 7">Peptidyl-tRNA hydrolase</fullName>
        <shortName evidence="7">Pth</shortName>
        <ecNumber evidence="1 7">3.1.1.29</ecNumber>
    </recommendedName>
</protein>
<organism evidence="9 10">
    <name type="scientific">Herpetosiphon geysericola</name>
    <dbReference type="NCBI Taxonomy" id="70996"/>
    <lineage>
        <taxon>Bacteria</taxon>
        <taxon>Bacillati</taxon>
        <taxon>Chloroflexota</taxon>
        <taxon>Chloroflexia</taxon>
        <taxon>Herpetosiphonales</taxon>
        <taxon>Herpetosiphonaceae</taxon>
        <taxon>Herpetosiphon</taxon>
    </lineage>
</organism>
<dbReference type="GO" id="GO:0072344">
    <property type="term" value="P:rescue of stalled ribosome"/>
    <property type="evidence" value="ECO:0007669"/>
    <property type="project" value="UniProtKB-UniRule"/>
</dbReference>
<dbReference type="EC" id="3.1.1.29" evidence="1 7"/>
<evidence type="ECO:0000256" key="1">
    <source>
        <dbReference type="ARBA" id="ARBA00013260"/>
    </source>
</evidence>
<keyword evidence="3 7" id="KW-0378">Hydrolase</keyword>
<feature type="site" description="Discriminates between blocked and unblocked aminoacyl-tRNA" evidence="7">
    <location>
        <position position="9"/>
    </location>
</feature>
<feature type="binding site" evidence="7">
    <location>
        <position position="64"/>
    </location>
    <ligand>
        <name>tRNA</name>
        <dbReference type="ChEBI" id="CHEBI:17843"/>
    </ligand>
</feature>
<dbReference type="InterPro" id="IPR001328">
    <property type="entry name" value="Pept_tRNA_hydro"/>
</dbReference>
<comment type="caution">
    <text evidence="9">The sequence shown here is derived from an EMBL/GenBank/DDBJ whole genome shotgun (WGS) entry which is preliminary data.</text>
</comment>
<comment type="subunit">
    <text evidence="7">Monomer.</text>
</comment>
<dbReference type="GO" id="GO:0005737">
    <property type="term" value="C:cytoplasm"/>
    <property type="evidence" value="ECO:0007669"/>
    <property type="project" value="UniProtKB-SubCell"/>
</dbReference>
<dbReference type="InterPro" id="IPR036416">
    <property type="entry name" value="Pept_tRNA_hydro_sf"/>
</dbReference>
<comment type="subcellular location">
    <subcellularLocation>
        <location evidence="7">Cytoplasm</location>
    </subcellularLocation>
</comment>
<dbReference type="AlphaFoldDB" id="A0A0P6Y0N4"/>
<keyword evidence="4 7" id="KW-0694">RNA-binding</keyword>
<evidence type="ECO:0000313" key="10">
    <source>
        <dbReference type="Proteomes" id="UP000050277"/>
    </source>
</evidence>
<comment type="similarity">
    <text evidence="7">Belongs to the PTH family.</text>
</comment>
<keyword evidence="2 7" id="KW-0820">tRNA-binding</keyword>
<dbReference type="PANTHER" id="PTHR17224">
    <property type="entry name" value="PEPTIDYL-TRNA HYDROLASE"/>
    <property type="match status" value="1"/>
</dbReference>
<feature type="binding site" evidence="7">
    <location>
        <position position="66"/>
    </location>
    <ligand>
        <name>tRNA</name>
        <dbReference type="ChEBI" id="CHEBI:17843"/>
    </ligand>
</feature>
<dbReference type="Pfam" id="PF01195">
    <property type="entry name" value="Pept_tRNA_hydro"/>
    <property type="match status" value="1"/>
</dbReference>
<comment type="catalytic activity">
    <reaction evidence="5 7">
        <text>an N-acyl-L-alpha-aminoacyl-tRNA + H2O = an N-acyl-L-amino acid + a tRNA + H(+)</text>
        <dbReference type="Rhea" id="RHEA:54448"/>
        <dbReference type="Rhea" id="RHEA-COMP:10123"/>
        <dbReference type="Rhea" id="RHEA-COMP:13883"/>
        <dbReference type="ChEBI" id="CHEBI:15377"/>
        <dbReference type="ChEBI" id="CHEBI:15378"/>
        <dbReference type="ChEBI" id="CHEBI:59874"/>
        <dbReference type="ChEBI" id="CHEBI:78442"/>
        <dbReference type="ChEBI" id="CHEBI:138191"/>
        <dbReference type="EC" id="3.1.1.29"/>
    </reaction>
</comment>
<dbReference type="EMBL" id="LGKP01000022">
    <property type="protein sequence ID" value="KPL86029.1"/>
    <property type="molecule type" value="Genomic_DNA"/>
</dbReference>
<evidence type="ECO:0000313" key="9">
    <source>
        <dbReference type="EMBL" id="KPL86029.1"/>
    </source>
</evidence>
<name>A0A0P6Y0N4_9CHLR</name>